<dbReference type="EMBL" id="JAFMYU010000008">
    <property type="protein sequence ID" value="MBO0931688.1"/>
    <property type="molecule type" value="Genomic_DNA"/>
</dbReference>
<gene>
    <name evidence="1" type="ORF">J2I48_11815</name>
</gene>
<dbReference type="RefSeq" id="WP_207335656.1">
    <property type="nucleotide sequence ID" value="NZ_JAFMYU010000008.1"/>
</dbReference>
<accession>A0A939JZR5</accession>
<reference evidence="1 2" key="1">
    <citation type="submission" date="2021-03" db="EMBL/GenBank/DDBJ databases">
        <title>Fibrella sp. HMF5036 genome sequencing and assembly.</title>
        <authorList>
            <person name="Kang H."/>
            <person name="Kim H."/>
            <person name="Bae S."/>
            <person name="Joh K."/>
        </authorList>
    </citation>
    <scope>NUCLEOTIDE SEQUENCE [LARGE SCALE GENOMIC DNA]</scope>
    <source>
        <strain evidence="1 2">HMF5036</strain>
    </source>
</reference>
<comment type="caution">
    <text evidence="1">The sequence shown here is derived from an EMBL/GenBank/DDBJ whole genome shotgun (WGS) entry which is preliminary data.</text>
</comment>
<dbReference type="Proteomes" id="UP000664795">
    <property type="component" value="Unassembled WGS sequence"/>
</dbReference>
<name>A0A939JZR5_9BACT</name>
<evidence type="ECO:0000313" key="1">
    <source>
        <dbReference type="EMBL" id="MBO0931688.1"/>
    </source>
</evidence>
<evidence type="ECO:0000313" key="2">
    <source>
        <dbReference type="Proteomes" id="UP000664795"/>
    </source>
</evidence>
<keyword evidence="2" id="KW-1185">Reference proteome</keyword>
<protein>
    <submittedName>
        <fullName evidence="1">Uncharacterized protein</fullName>
    </submittedName>
</protein>
<proteinExistence type="predicted"/>
<sequence length="65" mass="7325">MNRNKRIFIGVFLAFTLIVILLTIDMARHTTAPWNRKKQAGRALPGNRVDAKTMLLDTTGLDSLK</sequence>
<dbReference type="AlphaFoldDB" id="A0A939JZR5"/>
<organism evidence="1 2">
    <name type="scientific">Fibrella aquatilis</name>
    <dbReference type="NCBI Taxonomy" id="2817059"/>
    <lineage>
        <taxon>Bacteria</taxon>
        <taxon>Pseudomonadati</taxon>
        <taxon>Bacteroidota</taxon>
        <taxon>Cytophagia</taxon>
        <taxon>Cytophagales</taxon>
        <taxon>Spirosomataceae</taxon>
        <taxon>Fibrella</taxon>
    </lineage>
</organism>